<protein>
    <submittedName>
        <fullName evidence="1">Uncharacterized protein</fullName>
    </submittedName>
</protein>
<sequence length="297" mass="34384">MTTLIVIDTNAMFHGFVHSMENKSAIFSSILKPGVDEIQLIFAMDSKPYWRDVLLKREGINYKANRQAKPQSISLLEKVRKICENTLMEKRIPLMQAYTQKTVPGVRYSLGYEADDIASAIARYTKYNNLFDRVFFFTDDSDWLAFTELGHTWIGIASRQPRIRTAEITMQWLKYEAFEFHKTKERKAYTALHVNKPTDIWKFKSYFGDNTDNLKGDKSLGKVFFRPYIDLFEPLEGFDYLEDSLFIQTFDTCLSKVIKVVDASVFQEAVGNTRLFSSPVENIDYAAITSYSQYTIA</sequence>
<dbReference type="AlphaFoldDB" id="E9HXB3"/>
<dbReference type="SUPFAM" id="SSF88723">
    <property type="entry name" value="PIN domain-like"/>
    <property type="match status" value="1"/>
</dbReference>
<dbReference type="KEGG" id="dpx:DAPPUDRAFT_119057"/>
<proteinExistence type="predicted"/>
<dbReference type="InParanoid" id="E9HXB3"/>
<dbReference type="Gene3D" id="3.40.50.1010">
    <property type="entry name" value="5'-nuclease"/>
    <property type="match status" value="1"/>
</dbReference>
<dbReference type="HOGENOM" id="CLU_937704_0_0_1"/>
<reference evidence="1 2" key="1">
    <citation type="journal article" date="2011" name="Science">
        <title>The ecoresponsive genome of Daphnia pulex.</title>
        <authorList>
            <person name="Colbourne J.K."/>
            <person name="Pfrender M.E."/>
            <person name="Gilbert D."/>
            <person name="Thomas W.K."/>
            <person name="Tucker A."/>
            <person name="Oakley T.H."/>
            <person name="Tokishita S."/>
            <person name="Aerts A."/>
            <person name="Arnold G.J."/>
            <person name="Basu M.K."/>
            <person name="Bauer D.J."/>
            <person name="Caceres C.E."/>
            <person name="Carmel L."/>
            <person name="Casola C."/>
            <person name="Choi J.H."/>
            <person name="Detter J.C."/>
            <person name="Dong Q."/>
            <person name="Dusheyko S."/>
            <person name="Eads B.D."/>
            <person name="Frohlich T."/>
            <person name="Geiler-Samerotte K.A."/>
            <person name="Gerlach D."/>
            <person name="Hatcher P."/>
            <person name="Jogdeo S."/>
            <person name="Krijgsveld J."/>
            <person name="Kriventseva E.V."/>
            <person name="Kultz D."/>
            <person name="Laforsch C."/>
            <person name="Lindquist E."/>
            <person name="Lopez J."/>
            <person name="Manak J.R."/>
            <person name="Muller J."/>
            <person name="Pangilinan J."/>
            <person name="Patwardhan R.P."/>
            <person name="Pitluck S."/>
            <person name="Pritham E.J."/>
            <person name="Rechtsteiner A."/>
            <person name="Rho M."/>
            <person name="Rogozin I.B."/>
            <person name="Sakarya O."/>
            <person name="Salamov A."/>
            <person name="Schaack S."/>
            <person name="Shapiro H."/>
            <person name="Shiga Y."/>
            <person name="Skalitzky C."/>
            <person name="Smith Z."/>
            <person name="Souvorov A."/>
            <person name="Sung W."/>
            <person name="Tang Z."/>
            <person name="Tsuchiya D."/>
            <person name="Tu H."/>
            <person name="Vos H."/>
            <person name="Wang M."/>
            <person name="Wolf Y.I."/>
            <person name="Yamagata H."/>
            <person name="Yamada T."/>
            <person name="Ye Y."/>
            <person name="Shaw J.R."/>
            <person name="Andrews J."/>
            <person name="Crease T.J."/>
            <person name="Tang H."/>
            <person name="Lucas S.M."/>
            <person name="Robertson H.M."/>
            <person name="Bork P."/>
            <person name="Koonin E.V."/>
            <person name="Zdobnov E.M."/>
            <person name="Grigoriev I.V."/>
            <person name="Lynch M."/>
            <person name="Boore J.L."/>
        </authorList>
    </citation>
    <scope>NUCLEOTIDE SEQUENCE [LARGE SCALE GENOMIC DNA]</scope>
</reference>
<dbReference type="EMBL" id="GL733022">
    <property type="protein sequence ID" value="EFX63616.1"/>
    <property type="molecule type" value="Genomic_DNA"/>
</dbReference>
<accession>E9HXB3</accession>
<evidence type="ECO:0000313" key="2">
    <source>
        <dbReference type="Proteomes" id="UP000000305"/>
    </source>
</evidence>
<dbReference type="InterPro" id="IPR029060">
    <property type="entry name" value="PIN-like_dom_sf"/>
</dbReference>
<organism evidence="1 2">
    <name type="scientific">Daphnia pulex</name>
    <name type="common">Water flea</name>
    <dbReference type="NCBI Taxonomy" id="6669"/>
    <lineage>
        <taxon>Eukaryota</taxon>
        <taxon>Metazoa</taxon>
        <taxon>Ecdysozoa</taxon>
        <taxon>Arthropoda</taxon>
        <taxon>Crustacea</taxon>
        <taxon>Branchiopoda</taxon>
        <taxon>Diplostraca</taxon>
        <taxon>Cladocera</taxon>
        <taxon>Anomopoda</taxon>
        <taxon>Daphniidae</taxon>
        <taxon>Daphnia</taxon>
    </lineage>
</organism>
<gene>
    <name evidence="1" type="ORF">DAPPUDRAFT_119057</name>
</gene>
<keyword evidence="2" id="KW-1185">Reference proteome</keyword>
<dbReference type="Proteomes" id="UP000000305">
    <property type="component" value="Unassembled WGS sequence"/>
</dbReference>
<evidence type="ECO:0000313" key="1">
    <source>
        <dbReference type="EMBL" id="EFX63616.1"/>
    </source>
</evidence>
<name>E9HXB3_DAPPU</name>